<evidence type="ECO:0000256" key="1">
    <source>
        <dbReference type="ARBA" id="ARBA00006432"/>
    </source>
</evidence>
<dbReference type="GO" id="GO:0005524">
    <property type="term" value="F:ATP binding"/>
    <property type="evidence" value="ECO:0007669"/>
    <property type="project" value="UniProtKB-KW"/>
</dbReference>
<dbReference type="Gene3D" id="3.40.50.12780">
    <property type="entry name" value="N-terminal domain of ligase-like"/>
    <property type="match status" value="1"/>
</dbReference>
<gene>
    <name evidence="7" type="ORF">DSCW_20350</name>
</gene>
<accession>A0A5K7Z137</accession>
<comment type="similarity">
    <text evidence="1">Belongs to the ATP-dependent AMP-binding enzyme family.</text>
</comment>
<protein>
    <submittedName>
        <fullName evidence="7">Acetyl-CoA synthetase</fullName>
    </submittedName>
</protein>
<feature type="domain" description="AMP-binding enzyme C-terminal" evidence="6">
    <location>
        <begin position="468"/>
        <end position="546"/>
    </location>
</feature>
<dbReference type="RefSeq" id="WP_155303628.1">
    <property type="nucleotide sequence ID" value="NZ_AP021875.1"/>
</dbReference>
<dbReference type="Pfam" id="PF13193">
    <property type="entry name" value="AMP-binding_C"/>
    <property type="match status" value="1"/>
</dbReference>
<dbReference type="SUPFAM" id="SSF56801">
    <property type="entry name" value="Acetyl-CoA synthetase-like"/>
    <property type="match status" value="1"/>
</dbReference>
<keyword evidence="4" id="KW-0067">ATP-binding</keyword>
<keyword evidence="2" id="KW-0436">Ligase</keyword>
<dbReference type="GO" id="GO:0006633">
    <property type="term" value="P:fatty acid biosynthetic process"/>
    <property type="evidence" value="ECO:0007669"/>
    <property type="project" value="TreeGrafter"/>
</dbReference>
<dbReference type="EMBL" id="AP021875">
    <property type="protein sequence ID" value="BBO74618.1"/>
    <property type="molecule type" value="Genomic_DNA"/>
</dbReference>
<dbReference type="InterPro" id="IPR020845">
    <property type="entry name" value="AMP-binding_CS"/>
</dbReference>
<dbReference type="InterPro" id="IPR000873">
    <property type="entry name" value="AMP-dep_synth/lig_dom"/>
</dbReference>
<dbReference type="FunFam" id="3.30.300.30:FF:000005">
    <property type="entry name" value="Acyl-coenzyme A synthetase ACSM5, mitochondrial"/>
    <property type="match status" value="1"/>
</dbReference>
<evidence type="ECO:0000256" key="3">
    <source>
        <dbReference type="ARBA" id="ARBA00022741"/>
    </source>
</evidence>
<evidence type="ECO:0000256" key="4">
    <source>
        <dbReference type="ARBA" id="ARBA00022840"/>
    </source>
</evidence>
<dbReference type="Pfam" id="PF00501">
    <property type="entry name" value="AMP-binding"/>
    <property type="match status" value="1"/>
</dbReference>
<dbReference type="AlphaFoldDB" id="A0A5K7Z137"/>
<name>A0A5K7Z137_9BACT</name>
<dbReference type="OrthoDB" id="9801302at2"/>
<organism evidence="7 8">
    <name type="scientific">Desulfosarcina widdelii</name>
    <dbReference type="NCBI Taxonomy" id="947919"/>
    <lineage>
        <taxon>Bacteria</taxon>
        <taxon>Pseudomonadati</taxon>
        <taxon>Thermodesulfobacteriota</taxon>
        <taxon>Desulfobacteria</taxon>
        <taxon>Desulfobacterales</taxon>
        <taxon>Desulfosarcinaceae</taxon>
        <taxon>Desulfosarcina</taxon>
    </lineage>
</organism>
<dbReference type="Gene3D" id="3.30.300.30">
    <property type="match status" value="1"/>
</dbReference>
<dbReference type="InterPro" id="IPR045851">
    <property type="entry name" value="AMP-bd_C_sf"/>
</dbReference>
<dbReference type="PANTHER" id="PTHR43605">
    <property type="entry name" value="ACYL-COENZYME A SYNTHETASE"/>
    <property type="match status" value="1"/>
</dbReference>
<evidence type="ECO:0000256" key="2">
    <source>
        <dbReference type="ARBA" id="ARBA00022598"/>
    </source>
</evidence>
<evidence type="ECO:0000259" key="6">
    <source>
        <dbReference type="Pfam" id="PF13193"/>
    </source>
</evidence>
<evidence type="ECO:0000259" key="5">
    <source>
        <dbReference type="Pfam" id="PF00501"/>
    </source>
</evidence>
<dbReference type="KEGG" id="dwd:DSCW_20350"/>
<keyword evidence="3" id="KW-0547">Nucleotide-binding</keyword>
<dbReference type="InterPro" id="IPR042099">
    <property type="entry name" value="ANL_N_sf"/>
</dbReference>
<dbReference type="GO" id="GO:0006637">
    <property type="term" value="P:acyl-CoA metabolic process"/>
    <property type="evidence" value="ECO:0007669"/>
    <property type="project" value="TreeGrafter"/>
</dbReference>
<dbReference type="PANTHER" id="PTHR43605:SF10">
    <property type="entry name" value="ACYL-COA SYNTHETASE MEDIUM CHAIN FAMILY MEMBER 3"/>
    <property type="match status" value="1"/>
</dbReference>
<sequence length="558" mass="62587">MKKIDKHGCYYHYDNKYDSWDSLCENFKWEIPVEMNAAFYVCDAHADDKSKVAIFHEDFLGNKEKFTFWQMRNITNQLANYLSHNGVKPGDRVAICMSQRPETLFANIAIWKTGAVSVPLTVLFGPDGLEYRLKHSAAKVAIVEVGTIDTLRSIKTHISSLKQIIVVGDAEMQDDEVTFDQAIEGMPKQFQMAVLNADDNLVLIYTGGTTGDPKGVIQKHAYIFRGPGHFAALCNGEIRPGDVFWNPADFAWTGPLFDLAFPALFYGKPLLTYMSGGKFEAEKAFQLIQDYGLSILYIPPTALRMMRQVENPEQKYALKSLRVLASGAESFGEALPKWVSKTFGSKTVVHEMYGQSEATLLTVNCQRYFEYKFNIGKAVPGLKVEILDKNGSVLPPGNQGEIAVASLDGNPVVMKEYWKNPQATKEKFKGNWMLTGDLGVKDADGYFVFVSRKDDIIISSGYRIGPSEIEDILTKHEAVLEAAVIGIPNEVRGEIPKAFIVLREGFRGCDALKAELKTFVKQRLAKHEYPREVDFLSELPKTTTGKVKRRDLREREGP</sequence>
<dbReference type="PROSITE" id="PS00455">
    <property type="entry name" value="AMP_BINDING"/>
    <property type="match status" value="1"/>
</dbReference>
<evidence type="ECO:0000313" key="7">
    <source>
        <dbReference type="EMBL" id="BBO74618.1"/>
    </source>
</evidence>
<proteinExistence type="inferred from homology"/>
<dbReference type="GO" id="GO:0004321">
    <property type="term" value="F:fatty-acyl-CoA synthase activity"/>
    <property type="evidence" value="ECO:0007669"/>
    <property type="project" value="TreeGrafter"/>
</dbReference>
<dbReference type="InterPro" id="IPR051087">
    <property type="entry name" value="Mitochondrial_ACSM"/>
</dbReference>
<evidence type="ECO:0000313" key="8">
    <source>
        <dbReference type="Proteomes" id="UP000427769"/>
    </source>
</evidence>
<dbReference type="InterPro" id="IPR025110">
    <property type="entry name" value="AMP-bd_C"/>
</dbReference>
<keyword evidence="8" id="KW-1185">Reference proteome</keyword>
<dbReference type="GO" id="GO:0015645">
    <property type="term" value="F:fatty acid ligase activity"/>
    <property type="evidence" value="ECO:0007669"/>
    <property type="project" value="TreeGrafter"/>
</dbReference>
<feature type="domain" description="AMP-dependent synthetase/ligase" evidence="5">
    <location>
        <begin position="50"/>
        <end position="418"/>
    </location>
</feature>
<reference evidence="7 8" key="1">
    <citation type="submission" date="2019-11" db="EMBL/GenBank/DDBJ databases">
        <title>Comparative genomics of hydrocarbon-degrading Desulfosarcina strains.</title>
        <authorList>
            <person name="Watanabe M."/>
            <person name="Kojima H."/>
            <person name="Fukui M."/>
        </authorList>
    </citation>
    <scope>NUCLEOTIDE SEQUENCE [LARGE SCALE GENOMIC DNA]</scope>
    <source>
        <strain evidence="7 8">PP31</strain>
    </source>
</reference>
<dbReference type="Proteomes" id="UP000427769">
    <property type="component" value="Chromosome"/>
</dbReference>
<dbReference type="GO" id="GO:0016405">
    <property type="term" value="F:CoA-ligase activity"/>
    <property type="evidence" value="ECO:0007669"/>
    <property type="project" value="UniProtKB-ARBA"/>
</dbReference>